<feature type="transmembrane region" description="Helical" evidence="1">
    <location>
        <begin position="82"/>
        <end position="100"/>
    </location>
</feature>
<organism evidence="2 3">
    <name type="scientific">Thermus brockianus</name>
    <dbReference type="NCBI Taxonomy" id="56956"/>
    <lineage>
        <taxon>Bacteria</taxon>
        <taxon>Thermotogati</taxon>
        <taxon>Deinococcota</taxon>
        <taxon>Deinococci</taxon>
        <taxon>Thermales</taxon>
        <taxon>Thermaceae</taxon>
        <taxon>Thermus</taxon>
    </lineage>
</organism>
<dbReference type="RefSeq" id="WP_071677712.1">
    <property type="nucleotide sequence ID" value="NZ_CP016312.1"/>
</dbReference>
<gene>
    <name evidence="2" type="ORF">A0O31_02043</name>
</gene>
<protein>
    <submittedName>
        <fullName evidence="2">Uncharacterized protein</fullName>
    </submittedName>
</protein>
<accession>A0A1J0LUR4</accession>
<keyword evidence="1" id="KW-0472">Membrane</keyword>
<dbReference type="Proteomes" id="UP000182993">
    <property type="component" value="Chromosome"/>
</dbReference>
<keyword evidence="1" id="KW-0812">Transmembrane</keyword>
<proteinExistence type="predicted"/>
<sequence>METWFRALKALADPRAPWPERRKGLWLYALSLLGVQGISLLLLSPFLPRADHPLLFGLALVGGGWFFWLGERTRREKTPLSPLVAAGFGASLAFFLGVMGLLLRPWGLGLWLLGGMGFYLLLRRAEAALGGGGGGGP</sequence>
<evidence type="ECO:0000313" key="2">
    <source>
        <dbReference type="EMBL" id="APD10110.1"/>
    </source>
</evidence>
<reference evidence="3" key="1">
    <citation type="submission" date="2016-06" db="EMBL/GenBank/DDBJ databases">
        <title>Whole genome sequencing of Thermus brockianus strain GE-1.</title>
        <authorList>
            <person name="Schaefers C."/>
            <person name="Blank S."/>
            <person name="Wiebusch S."/>
            <person name="Elleuche S."/>
            <person name="Antranikian G."/>
        </authorList>
    </citation>
    <scope>NUCLEOTIDE SEQUENCE [LARGE SCALE GENOMIC DNA]</scope>
    <source>
        <strain evidence="3">GE-1</strain>
    </source>
</reference>
<dbReference type="AlphaFoldDB" id="A0A1J0LUR4"/>
<evidence type="ECO:0000256" key="1">
    <source>
        <dbReference type="SAM" id="Phobius"/>
    </source>
</evidence>
<feature type="transmembrane region" description="Helical" evidence="1">
    <location>
        <begin position="25"/>
        <end position="47"/>
    </location>
</feature>
<dbReference type="STRING" id="56956.A0O31_02043"/>
<dbReference type="EMBL" id="CP016312">
    <property type="protein sequence ID" value="APD10110.1"/>
    <property type="molecule type" value="Genomic_DNA"/>
</dbReference>
<evidence type="ECO:0000313" key="3">
    <source>
        <dbReference type="Proteomes" id="UP000182993"/>
    </source>
</evidence>
<dbReference type="KEGG" id="tbc:A0O31_02043"/>
<name>A0A1J0LUR4_THEBO</name>
<feature type="transmembrane region" description="Helical" evidence="1">
    <location>
        <begin position="53"/>
        <end position="70"/>
    </location>
</feature>
<keyword evidence="1" id="KW-1133">Transmembrane helix</keyword>